<dbReference type="PRINTS" id="PR00463">
    <property type="entry name" value="EP450I"/>
</dbReference>
<name>A0A8J5YT57_9ROSI</name>
<evidence type="ECO:0000256" key="6">
    <source>
        <dbReference type="ARBA" id="ARBA00023033"/>
    </source>
</evidence>
<keyword evidence="3 7" id="KW-0479">Metal-binding</keyword>
<evidence type="ECO:0000256" key="4">
    <source>
        <dbReference type="ARBA" id="ARBA00023002"/>
    </source>
</evidence>
<organism evidence="9 10">
    <name type="scientific">Gossypium anomalum</name>
    <dbReference type="NCBI Taxonomy" id="47600"/>
    <lineage>
        <taxon>Eukaryota</taxon>
        <taxon>Viridiplantae</taxon>
        <taxon>Streptophyta</taxon>
        <taxon>Embryophyta</taxon>
        <taxon>Tracheophyta</taxon>
        <taxon>Spermatophyta</taxon>
        <taxon>Magnoliopsida</taxon>
        <taxon>eudicotyledons</taxon>
        <taxon>Gunneridae</taxon>
        <taxon>Pentapetalae</taxon>
        <taxon>rosids</taxon>
        <taxon>malvids</taxon>
        <taxon>Malvales</taxon>
        <taxon>Malvaceae</taxon>
        <taxon>Malvoideae</taxon>
        <taxon>Gossypium</taxon>
    </lineage>
</organism>
<evidence type="ECO:0000256" key="5">
    <source>
        <dbReference type="ARBA" id="ARBA00023004"/>
    </source>
</evidence>
<keyword evidence="6" id="KW-0503">Monooxygenase</keyword>
<dbReference type="OrthoDB" id="507451at2759"/>
<evidence type="ECO:0000313" key="10">
    <source>
        <dbReference type="Proteomes" id="UP000701853"/>
    </source>
</evidence>
<dbReference type="PANTHER" id="PTHR47947:SF25">
    <property type="entry name" value="DIMETHYLNONATRIENE SYNTHASE"/>
    <property type="match status" value="1"/>
</dbReference>
<dbReference type="InterPro" id="IPR036396">
    <property type="entry name" value="Cyt_P450_sf"/>
</dbReference>
<comment type="cofactor">
    <cofactor evidence="7">
        <name>heme</name>
        <dbReference type="ChEBI" id="CHEBI:30413"/>
    </cofactor>
</comment>
<dbReference type="SUPFAM" id="SSF48264">
    <property type="entry name" value="Cytochrome P450"/>
    <property type="match status" value="1"/>
</dbReference>
<sequence length="473" mass="53817">MDLYSYILSIASLLLFLYIFSRKTPKNSKKNCIPEPSGSLPLIGHLHLLGGKEPLCKKLATMADKHGPFYSLKLGTHRVLVVNSWEIAKACFTDNDRNLGTRANTAGGRYMGYNNAIIAFAPYDEYWRNIRKMAIVELLSSHRSEKLKHIRFSEMDSFVKELDGLSRNGDKVTISEALERLTFNINLRMLIGKRFSGNDYGEVNSEPCRYKTAIKRALYLFGIFVLADALPWLERFDIQGHVRSMKETAKELDSIISVWLGEHLKKNRENQGASESDFMDVMLTHLPEDTVISGHTRDNIVKATTLARGVHGTGRVGFGKHISDHHMGIFCTTKPPTTLMATQQELDHHVGRDRWVEESDIHNLKYLQAIVKETLRLYPPGPITGIREAMQDCNIVGYDVPKGTRLVVNIWKLQRDPRVWENADEFRPERFMTTHVDLDVRGQNFKYIPFSSARRSCPGITFGLQLVHLTVAN</sequence>
<dbReference type="GO" id="GO:0016709">
    <property type="term" value="F:oxidoreductase activity, acting on paired donors, with incorporation or reduction of molecular oxygen, NAD(P)H as one donor, and incorporation of one atom of oxygen"/>
    <property type="evidence" value="ECO:0007669"/>
    <property type="project" value="UniProtKB-ARBA"/>
</dbReference>
<proteinExistence type="inferred from homology"/>
<keyword evidence="10" id="KW-1185">Reference proteome</keyword>
<evidence type="ECO:0000256" key="1">
    <source>
        <dbReference type="ARBA" id="ARBA00010617"/>
    </source>
</evidence>
<dbReference type="FunFam" id="1.10.630.10:FF:000026">
    <property type="entry name" value="Cytochrome P450 82C4"/>
    <property type="match status" value="1"/>
</dbReference>
<evidence type="ECO:0000313" key="9">
    <source>
        <dbReference type="EMBL" id="KAG8488442.1"/>
    </source>
</evidence>
<feature type="binding site" description="axial binding residue" evidence="7">
    <location>
        <position position="457"/>
    </location>
    <ligand>
        <name>heme</name>
        <dbReference type="ChEBI" id="CHEBI:30413"/>
    </ligand>
    <ligandPart>
        <name>Fe</name>
        <dbReference type="ChEBI" id="CHEBI:18248"/>
    </ligandPart>
</feature>
<keyword evidence="8" id="KW-0472">Membrane</keyword>
<comment type="caution">
    <text evidence="9">The sequence shown here is derived from an EMBL/GenBank/DDBJ whole genome shotgun (WGS) entry which is preliminary data.</text>
</comment>
<feature type="transmembrane region" description="Helical" evidence="8">
    <location>
        <begin position="6"/>
        <end position="21"/>
    </location>
</feature>
<evidence type="ECO:0008006" key="11">
    <source>
        <dbReference type="Google" id="ProtNLM"/>
    </source>
</evidence>
<evidence type="ECO:0000256" key="8">
    <source>
        <dbReference type="SAM" id="Phobius"/>
    </source>
</evidence>
<dbReference type="EMBL" id="JAHUZN010000007">
    <property type="protein sequence ID" value="KAG8488442.1"/>
    <property type="molecule type" value="Genomic_DNA"/>
</dbReference>
<dbReference type="InterPro" id="IPR002401">
    <property type="entry name" value="Cyt_P450_E_grp-I"/>
</dbReference>
<dbReference type="InterPro" id="IPR050651">
    <property type="entry name" value="Plant_Cytochrome_P450_Monoox"/>
</dbReference>
<dbReference type="Gene3D" id="1.10.630.10">
    <property type="entry name" value="Cytochrome P450"/>
    <property type="match status" value="1"/>
</dbReference>
<dbReference type="PANTHER" id="PTHR47947">
    <property type="entry name" value="CYTOCHROME P450 82C3-RELATED"/>
    <property type="match status" value="1"/>
</dbReference>
<comment type="similarity">
    <text evidence="1">Belongs to the cytochrome P450 family.</text>
</comment>
<keyword evidence="8" id="KW-0812">Transmembrane</keyword>
<dbReference type="GO" id="GO:0020037">
    <property type="term" value="F:heme binding"/>
    <property type="evidence" value="ECO:0007669"/>
    <property type="project" value="InterPro"/>
</dbReference>
<keyword evidence="8" id="KW-1133">Transmembrane helix</keyword>
<reference evidence="9 10" key="1">
    <citation type="journal article" date="2021" name="bioRxiv">
        <title>The Gossypium anomalum genome as a resource for cotton improvement and evolutionary analysis of hybrid incompatibility.</title>
        <authorList>
            <person name="Grover C.E."/>
            <person name="Yuan D."/>
            <person name="Arick M.A."/>
            <person name="Miller E.R."/>
            <person name="Hu G."/>
            <person name="Peterson D.G."/>
            <person name="Wendel J.F."/>
            <person name="Udall J.A."/>
        </authorList>
    </citation>
    <scope>NUCLEOTIDE SEQUENCE [LARGE SCALE GENOMIC DNA]</scope>
    <source>
        <strain evidence="9">JFW-Udall</strain>
        <tissue evidence="9">Leaf</tissue>
    </source>
</reference>
<keyword evidence="4" id="KW-0560">Oxidoreductase</keyword>
<keyword evidence="2 7" id="KW-0349">Heme</keyword>
<feature type="transmembrane region" description="Helical" evidence="8">
    <location>
        <begin position="217"/>
        <end position="233"/>
    </location>
</feature>
<dbReference type="GO" id="GO:0005506">
    <property type="term" value="F:iron ion binding"/>
    <property type="evidence" value="ECO:0007669"/>
    <property type="project" value="InterPro"/>
</dbReference>
<dbReference type="AlphaFoldDB" id="A0A8J5YT57"/>
<keyword evidence="5 7" id="KW-0408">Iron</keyword>
<gene>
    <name evidence="9" type="ORF">CXB51_016441</name>
</gene>
<evidence type="ECO:0000256" key="3">
    <source>
        <dbReference type="ARBA" id="ARBA00022723"/>
    </source>
</evidence>
<evidence type="ECO:0000256" key="2">
    <source>
        <dbReference type="ARBA" id="ARBA00022617"/>
    </source>
</evidence>
<dbReference type="InterPro" id="IPR001128">
    <property type="entry name" value="Cyt_P450"/>
</dbReference>
<dbReference type="GO" id="GO:0046246">
    <property type="term" value="P:terpene biosynthetic process"/>
    <property type="evidence" value="ECO:0007669"/>
    <property type="project" value="TreeGrafter"/>
</dbReference>
<protein>
    <recommendedName>
        <fullName evidence="11">Cytochrome P450</fullName>
    </recommendedName>
</protein>
<dbReference type="Proteomes" id="UP000701853">
    <property type="component" value="Chromosome 7"/>
</dbReference>
<evidence type="ECO:0000256" key="7">
    <source>
        <dbReference type="PIRSR" id="PIRSR602401-1"/>
    </source>
</evidence>
<dbReference type="Pfam" id="PF00067">
    <property type="entry name" value="p450"/>
    <property type="match status" value="1"/>
</dbReference>
<accession>A0A8J5YT57</accession>